<gene>
    <name evidence="1" type="ORF">HPB49_011101</name>
</gene>
<name>A0ACB8DZM7_DERSI</name>
<keyword evidence="2" id="KW-1185">Reference proteome</keyword>
<organism evidence="1 2">
    <name type="scientific">Dermacentor silvarum</name>
    <name type="common">Tick</name>
    <dbReference type="NCBI Taxonomy" id="543639"/>
    <lineage>
        <taxon>Eukaryota</taxon>
        <taxon>Metazoa</taxon>
        <taxon>Ecdysozoa</taxon>
        <taxon>Arthropoda</taxon>
        <taxon>Chelicerata</taxon>
        <taxon>Arachnida</taxon>
        <taxon>Acari</taxon>
        <taxon>Parasitiformes</taxon>
        <taxon>Ixodida</taxon>
        <taxon>Ixodoidea</taxon>
        <taxon>Ixodidae</taxon>
        <taxon>Rhipicephalinae</taxon>
        <taxon>Dermacentor</taxon>
    </lineage>
</organism>
<evidence type="ECO:0000313" key="2">
    <source>
        <dbReference type="Proteomes" id="UP000821865"/>
    </source>
</evidence>
<comment type="caution">
    <text evidence="1">The sequence shown here is derived from an EMBL/GenBank/DDBJ whole genome shotgun (WGS) entry which is preliminary data.</text>
</comment>
<accession>A0ACB8DZM7</accession>
<reference evidence="1" key="1">
    <citation type="submission" date="2020-05" db="EMBL/GenBank/DDBJ databases">
        <title>Large-scale comparative analyses of tick genomes elucidate their genetic diversity and vector capacities.</title>
        <authorList>
            <person name="Jia N."/>
            <person name="Wang J."/>
            <person name="Shi W."/>
            <person name="Du L."/>
            <person name="Sun Y."/>
            <person name="Zhan W."/>
            <person name="Jiang J."/>
            <person name="Wang Q."/>
            <person name="Zhang B."/>
            <person name="Ji P."/>
            <person name="Sakyi L.B."/>
            <person name="Cui X."/>
            <person name="Yuan T."/>
            <person name="Jiang B."/>
            <person name="Yang W."/>
            <person name="Lam T.T.-Y."/>
            <person name="Chang Q."/>
            <person name="Ding S."/>
            <person name="Wang X."/>
            <person name="Zhu J."/>
            <person name="Ruan X."/>
            <person name="Zhao L."/>
            <person name="Wei J."/>
            <person name="Que T."/>
            <person name="Du C."/>
            <person name="Cheng J."/>
            <person name="Dai P."/>
            <person name="Han X."/>
            <person name="Huang E."/>
            <person name="Gao Y."/>
            <person name="Liu J."/>
            <person name="Shao H."/>
            <person name="Ye R."/>
            <person name="Li L."/>
            <person name="Wei W."/>
            <person name="Wang X."/>
            <person name="Wang C."/>
            <person name="Yang T."/>
            <person name="Huo Q."/>
            <person name="Li W."/>
            <person name="Guo W."/>
            <person name="Chen H."/>
            <person name="Zhou L."/>
            <person name="Ni X."/>
            <person name="Tian J."/>
            <person name="Zhou Y."/>
            <person name="Sheng Y."/>
            <person name="Liu T."/>
            <person name="Pan Y."/>
            <person name="Xia L."/>
            <person name="Li J."/>
            <person name="Zhao F."/>
            <person name="Cao W."/>
        </authorList>
    </citation>
    <scope>NUCLEOTIDE SEQUENCE</scope>
    <source>
        <strain evidence="1">Dsil-2018</strain>
    </source>
</reference>
<dbReference type="EMBL" id="CM023470">
    <property type="protein sequence ID" value="KAH7979803.1"/>
    <property type="molecule type" value="Genomic_DNA"/>
</dbReference>
<sequence>MLALQFLWASLLFTYCAQTTHASVTSPATVIPGLSTSGQGGFSTVPEATTPFEVGNTESQFLSRNLTVAQEGHSLLVVATAERKQFTGEDAVQEDRRAEGVTPSIVLTSAEPLTTQESTSQYETTTSFTAVESGSMTDTQRTDSPARAVVANTSRPERSKFLESVRAGITQLMSSAGPGFTKQLLQADISPECSFGLLKFMRALQALEPWALRLIDATAKYPTGFLQATLADVGAYDECIETVVRDDNGVEKVRGQFCNMHVKLGDDLGFLDEMMPAMEFSHKRVRNFKGYLMDKKLTGLRLGLCVISSCSEQDLNNIAKALLGTAATIDIKNCVTNVDEGIDNTQACIIAVLAVLATVIVAATSFELLTKNWDKERKNSIPYKCLVAFSVMTNTRFIVNISNDKNSEAYSLRFIHGVRFLSIFWICLGHSYATITDNIARLINGLHYFERWETLIVTAGFMAVDTFFFLRITVPLFFVIMCMYLLPLIASGPNSKEFYTRFYAEVRKHWWDFLFQMRNWRGDQDITTLVQVWYLSADFQFFLVSIVVIQTFKTRKWLAAATFVLLSLVSCSISAWQIYGTNLKPFVIAVADTFSTVADTLNNYYLLPFYHGVCYFSGCITFILVQKYGKTKISKIIQASLWCISLFCGLYCIFMKIEFYRSTQPMTETRRLFVAFTDRILWSVFIAWFVFACSTGRGGFINRFLSWDAFVPLSRLSFGVYLIHSPIFILIYYISRERIFFSHFTLVSQCFYVVTWSYILSYFLFIFCEGPTGQLEKMAFMPQRLKEGSRSNEAKDRVQNNGVSSIAKSIPVDLVEHNTSKKYLNGDSLEAGVGFVGSDSNECCRL</sequence>
<dbReference type="Proteomes" id="UP000821865">
    <property type="component" value="Chromosome 1"/>
</dbReference>
<protein>
    <submittedName>
        <fullName evidence="1">Uncharacterized protein</fullName>
    </submittedName>
</protein>
<proteinExistence type="predicted"/>
<evidence type="ECO:0000313" key="1">
    <source>
        <dbReference type="EMBL" id="KAH7979803.1"/>
    </source>
</evidence>